<dbReference type="SFLD" id="SFLDG01386">
    <property type="entry name" value="main_SPASM_domain-containing"/>
    <property type="match status" value="1"/>
</dbReference>
<dbReference type="InterPro" id="IPR000385">
    <property type="entry name" value="MoaA_NifB_PqqE_Fe-S-bd_CS"/>
</dbReference>
<dbReference type="SMART" id="SM00729">
    <property type="entry name" value="Elp3"/>
    <property type="match status" value="1"/>
</dbReference>
<dbReference type="InterPro" id="IPR013785">
    <property type="entry name" value="Aldolase_TIM"/>
</dbReference>
<evidence type="ECO:0000256" key="12">
    <source>
        <dbReference type="ARBA" id="ARBA00048697"/>
    </source>
</evidence>
<keyword evidence="8" id="KW-0411">Iron-sulfur</keyword>
<dbReference type="Gene3D" id="3.20.20.70">
    <property type="entry name" value="Aldolase class I"/>
    <property type="match status" value="1"/>
</dbReference>
<dbReference type="Proteomes" id="UP001497416">
    <property type="component" value="Unassembled WGS sequence"/>
</dbReference>
<dbReference type="EC" id="4.1.99.22" evidence="2"/>
<dbReference type="Pfam" id="PF04055">
    <property type="entry name" value="Radical_SAM"/>
    <property type="match status" value="1"/>
</dbReference>
<keyword evidence="4" id="KW-0949">S-adenosyl-L-methionine</keyword>
<dbReference type="NCBIfam" id="TIGR02666">
    <property type="entry name" value="moaA"/>
    <property type="match status" value="1"/>
</dbReference>
<dbReference type="EMBL" id="CAXIXY010000003">
    <property type="protein sequence ID" value="CAL2078089.1"/>
    <property type="molecule type" value="Genomic_DNA"/>
</dbReference>
<accession>A0ABM9NTA4</accession>
<dbReference type="SFLD" id="SFLDG01383">
    <property type="entry name" value="cyclic_pyranopterin_phosphate"/>
    <property type="match status" value="1"/>
</dbReference>
<dbReference type="CDD" id="cd01335">
    <property type="entry name" value="Radical_SAM"/>
    <property type="match status" value="1"/>
</dbReference>
<evidence type="ECO:0000256" key="3">
    <source>
        <dbReference type="ARBA" id="ARBA00022485"/>
    </source>
</evidence>
<dbReference type="Pfam" id="PF06463">
    <property type="entry name" value="Mob_synth_C"/>
    <property type="match status" value="1"/>
</dbReference>
<comment type="catalytic activity">
    <reaction evidence="12">
        <text>GTP + AH2 + S-adenosyl-L-methionine = (8S)-3',8-cyclo-7,8-dihydroguanosine 5'-triphosphate + 5'-deoxyadenosine + L-methionine + A + H(+)</text>
        <dbReference type="Rhea" id="RHEA:49576"/>
        <dbReference type="ChEBI" id="CHEBI:13193"/>
        <dbReference type="ChEBI" id="CHEBI:15378"/>
        <dbReference type="ChEBI" id="CHEBI:17319"/>
        <dbReference type="ChEBI" id="CHEBI:17499"/>
        <dbReference type="ChEBI" id="CHEBI:37565"/>
        <dbReference type="ChEBI" id="CHEBI:57844"/>
        <dbReference type="ChEBI" id="CHEBI:59789"/>
        <dbReference type="ChEBI" id="CHEBI:131766"/>
        <dbReference type="EC" id="4.1.99.22"/>
    </reaction>
</comment>
<keyword evidence="15" id="KW-1185">Reference proteome</keyword>
<evidence type="ECO:0000313" key="15">
    <source>
        <dbReference type="Proteomes" id="UP001497416"/>
    </source>
</evidence>
<dbReference type="InterPro" id="IPR013483">
    <property type="entry name" value="MoaA"/>
</dbReference>
<dbReference type="InterPro" id="IPR010505">
    <property type="entry name" value="MoaA_twitch"/>
</dbReference>
<gene>
    <name evidence="14" type="primary">moaA</name>
    <name evidence="14" type="ORF">T190607A01A_10637</name>
</gene>
<dbReference type="PANTHER" id="PTHR22960">
    <property type="entry name" value="MOLYBDOPTERIN COFACTOR SYNTHESIS PROTEIN A"/>
    <property type="match status" value="1"/>
</dbReference>
<keyword evidence="5" id="KW-0479">Metal-binding</keyword>
<feature type="domain" description="Radical SAM core" evidence="13">
    <location>
        <begin position="11"/>
        <end position="231"/>
    </location>
</feature>
<evidence type="ECO:0000256" key="4">
    <source>
        <dbReference type="ARBA" id="ARBA00022691"/>
    </source>
</evidence>
<dbReference type="InterPro" id="IPR058240">
    <property type="entry name" value="rSAM_sf"/>
</dbReference>
<dbReference type="GO" id="GO:0061798">
    <property type="term" value="F:GTP 3',8'-cyclase activity"/>
    <property type="evidence" value="ECO:0007669"/>
    <property type="project" value="UniProtKB-EC"/>
</dbReference>
<proteinExistence type="predicted"/>
<organism evidence="14 15">
    <name type="scientific">Tenacibaculum platacis</name>
    <dbReference type="NCBI Taxonomy" id="3137852"/>
    <lineage>
        <taxon>Bacteria</taxon>
        <taxon>Pseudomonadati</taxon>
        <taxon>Bacteroidota</taxon>
        <taxon>Flavobacteriia</taxon>
        <taxon>Flavobacteriales</taxon>
        <taxon>Flavobacteriaceae</taxon>
        <taxon>Tenacibaculum</taxon>
    </lineage>
</organism>
<dbReference type="InterPro" id="IPR040064">
    <property type="entry name" value="MoaA-like"/>
</dbReference>
<evidence type="ECO:0000256" key="6">
    <source>
        <dbReference type="ARBA" id="ARBA00022741"/>
    </source>
</evidence>
<sequence>MIEHKNILEDDFGRNHTYLRISLTEKCNLRCTYCMPINGVPLTPKSNLMTSTEVFEIAKIFADSGVNKIRLTGGEPLLRKDFPEIVKHLSKLNVKIALTSNAVLIDRYIDDLKQYGINDINISLDTLATDKFLHIAKRDQFKKVYDNLILLVKEGFKVKVNVVLIKGFNENEIVDFIKLTKDLPISIRFIEFMPFDGNKWEKDKMISYQEVMEFVEQGFDKNVIERIEDAKNDTAKNYQIKGYQGSFGVISSVTNPFCDSCNRIRLTADGKLKNCLFSSTETDLLTQFREGKSITPIIQKVIRQKHKMRGGMDSLEKLENPDLHQQNRSMITIGG</sequence>
<dbReference type="PROSITE" id="PS01305">
    <property type="entry name" value="MOAA_NIFB_PQQE"/>
    <property type="match status" value="1"/>
</dbReference>
<keyword evidence="9" id="KW-0342">GTP-binding</keyword>
<dbReference type="CDD" id="cd21117">
    <property type="entry name" value="Twitch_MoaA"/>
    <property type="match status" value="1"/>
</dbReference>
<dbReference type="InterPro" id="IPR006638">
    <property type="entry name" value="Elp3/MiaA/NifB-like_rSAM"/>
</dbReference>
<evidence type="ECO:0000256" key="8">
    <source>
        <dbReference type="ARBA" id="ARBA00023014"/>
    </source>
</evidence>
<evidence type="ECO:0000256" key="2">
    <source>
        <dbReference type="ARBA" id="ARBA00012167"/>
    </source>
</evidence>
<dbReference type="InterPro" id="IPR007197">
    <property type="entry name" value="rSAM"/>
</dbReference>
<dbReference type="PROSITE" id="PS51918">
    <property type="entry name" value="RADICAL_SAM"/>
    <property type="match status" value="1"/>
</dbReference>
<keyword evidence="3" id="KW-0004">4Fe-4S</keyword>
<evidence type="ECO:0000313" key="14">
    <source>
        <dbReference type="EMBL" id="CAL2078089.1"/>
    </source>
</evidence>
<evidence type="ECO:0000256" key="10">
    <source>
        <dbReference type="ARBA" id="ARBA00023150"/>
    </source>
</evidence>
<comment type="cofactor">
    <cofactor evidence="1">
        <name>[4Fe-4S] cluster</name>
        <dbReference type="ChEBI" id="CHEBI:49883"/>
    </cofactor>
</comment>
<evidence type="ECO:0000256" key="5">
    <source>
        <dbReference type="ARBA" id="ARBA00022723"/>
    </source>
</evidence>
<keyword evidence="7" id="KW-0408">Iron</keyword>
<evidence type="ECO:0000256" key="9">
    <source>
        <dbReference type="ARBA" id="ARBA00023134"/>
    </source>
</evidence>
<evidence type="ECO:0000256" key="11">
    <source>
        <dbReference type="ARBA" id="ARBA00023239"/>
    </source>
</evidence>
<name>A0ABM9NTA4_9FLAO</name>
<dbReference type="SFLD" id="SFLDS00029">
    <property type="entry name" value="Radical_SAM"/>
    <property type="match status" value="1"/>
</dbReference>
<protein>
    <recommendedName>
        <fullName evidence="2">GTP 3',8-cyclase</fullName>
        <ecNumber evidence="2">4.1.99.22</ecNumber>
    </recommendedName>
</protein>
<reference evidence="14 15" key="1">
    <citation type="submission" date="2024-05" db="EMBL/GenBank/DDBJ databases">
        <authorList>
            <person name="Duchaud E."/>
        </authorList>
    </citation>
    <scope>NUCLEOTIDE SEQUENCE [LARGE SCALE GENOMIC DNA]</scope>
    <source>
        <strain evidence="14">Ena-SAMPLE-TAB-13-05-2024-13:56:06:370-140302</strain>
    </source>
</reference>
<dbReference type="SUPFAM" id="SSF102114">
    <property type="entry name" value="Radical SAM enzymes"/>
    <property type="match status" value="1"/>
</dbReference>
<evidence type="ECO:0000256" key="1">
    <source>
        <dbReference type="ARBA" id="ARBA00001966"/>
    </source>
</evidence>
<keyword evidence="11 14" id="KW-0456">Lyase</keyword>
<dbReference type="PANTHER" id="PTHR22960:SF0">
    <property type="entry name" value="MOLYBDENUM COFACTOR BIOSYNTHESIS PROTEIN 1"/>
    <property type="match status" value="1"/>
</dbReference>
<evidence type="ECO:0000259" key="13">
    <source>
        <dbReference type="PROSITE" id="PS51918"/>
    </source>
</evidence>
<keyword evidence="10" id="KW-0501">Molybdenum cofactor biosynthesis</keyword>
<dbReference type="SFLD" id="SFLDG01067">
    <property type="entry name" value="SPASM/twitch_domain_containing"/>
    <property type="match status" value="1"/>
</dbReference>
<evidence type="ECO:0000256" key="7">
    <source>
        <dbReference type="ARBA" id="ARBA00023004"/>
    </source>
</evidence>
<dbReference type="RefSeq" id="WP_348710269.1">
    <property type="nucleotide sequence ID" value="NZ_CAXIXY010000003.1"/>
</dbReference>
<comment type="caution">
    <text evidence="14">The sequence shown here is derived from an EMBL/GenBank/DDBJ whole genome shotgun (WGS) entry which is preliminary data.</text>
</comment>
<keyword evidence="6" id="KW-0547">Nucleotide-binding</keyword>
<dbReference type="InterPro" id="IPR050105">
    <property type="entry name" value="MoCo_biosynth_MoaA/MoaC"/>
</dbReference>